<proteinExistence type="predicted"/>
<gene>
    <name evidence="2" type="ORF">PISL3812_05913</name>
</gene>
<protein>
    <submittedName>
        <fullName evidence="2">Uncharacterized protein</fullName>
    </submittedName>
</protein>
<dbReference type="Proteomes" id="UP000054383">
    <property type="component" value="Unassembled WGS sequence"/>
</dbReference>
<accession>A0A0U1LZZ8</accession>
<dbReference type="EMBL" id="CVMT01000005">
    <property type="protein sequence ID" value="CRG88878.1"/>
    <property type="molecule type" value="Genomic_DNA"/>
</dbReference>
<dbReference type="OrthoDB" id="4368437at2759"/>
<keyword evidence="1" id="KW-0472">Membrane</keyword>
<sequence>MAQVVQVADEIDEEKRKDLILAFLSAIFLFLPIIGEIVGSVGALADVGTVLSLLGASGAVGTDIYGIVSEPQNAPLMIMDFILTPLSLGDIGNIAKAAKIRRGMSDADITKLGGKVGSRMKILDHVKGLCTKGLE</sequence>
<feature type="transmembrane region" description="Helical" evidence="1">
    <location>
        <begin position="19"/>
        <end position="38"/>
    </location>
</feature>
<feature type="transmembrane region" description="Helical" evidence="1">
    <location>
        <begin position="50"/>
        <end position="68"/>
    </location>
</feature>
<dbReference type="AlphaFoldDB" id="A0A0U1LZZ8"/>
<organism evidence="2 3">
    <name type="scientific">Talaromyces islandicus</name>
    <name type="common">Penicillium islandicum</name>
    <dbReference type="NCBI Taxonomy" id="28573"/>
    <lineage>
        <taxon>Eukaryota</taxon>
        <taxon>Fungi</taxon>
        <taxon>Dikarya</taxon>
        <taxon>Ascomycota</taxon>
        <taxon>Pezizomycotina</taxon>
        <taxon>Eurotiomycetes</taxon>
        <taxon>Eurotiomycetidae</taxon>
        <taxon>Eurotiales</taxon>
        <taxon>Trichocomaceae</taxon>
        <taxon>Talaromyces</taxon>
        <taxon>Talaromyces sect. Islandici</taxon>
    </lineage>
</organism>
<dbReference type="STRING" id="28573.A0A0U1LZZ8"/>
<evidence type="ECO:0000313" key="3">
    <source>
        <dbReference type="Proteomes" id="UP000054383"/>
    </source>
</evidence>
<name>A0A0U1LZZ8_TALIS</name>
<evidence type="ECO:0000256" key="1">
    <source>
        <dbReference type="SAM" id="Phobius"/>
    </source>
</evidence>
<keyword evidence="1" id="KW-1133">Transmembrane helix</keyword>
<evidence type="ECO:0000313" key="2">
    <source>
        <dbReference type="EMBL" id="CRG88878.1"/>
    </source>
</evidence>
<dbReference type="OMA" id="APLMIMD"/>
<keyword evidence="1" id="KW-0812">Transmembrane</keyword>
<reference evidence="2 3" key="1">
    <citation type="submission" date="2015-04" db="EMBL/GenBank/DDBJ databases">
        <authorList>
            <person name="Syromyatnikov M.Y."/>
            <person name="Popov V.N."/>
        </authorList>
    </citation>
    <scope>NUCLEOTIDE SEQUENCE [LARGE SCALE GENOMIC DNA]</scope>
    <source>
        <strain evidence="2">WF-38-12</strain>
    </source>
</reference>
<keyword evidence="3" id="KW-1185">Reference proteome</keyword>